<dbReference type="GO" id="GO:0004176">
    <property type="term" value="F:ATP-dependent peptidase activity"/>
    <property type="evidence" value="ECO:0007669"/>
    <property type="project" value="UniProtKB-UniRule"/>
</dbReference>
<dbReference type="InterPro" id="IPR027065">
    <property type="entry name" value="Lon_Prtase"/>
</dbReference>
<comment type="catalytic activity">
    <reaction evidence="2">
        <text>Hydrolysis of proteins in presence of ATP.</text>
        <dbReference type="EC" id="3.4.21.53"/>
    </reaction>
</comment>
<dbReference type="PANTHER" id="PTHR10046">
    <property type="entry name" value="ATP DEPENDENT LON PROTEASE FAMILY MEMBER"/>
    <property type="match status" value="1"/>
</dbReference>
<feature type="active site" evidence="2">
    <location>
        <position position="706"/>
    </location>
</feature>
<dbReference type="Gene3D" id="1.10.8.60">
    <property type="match status" value="1"/>
</dbReference>
<dbReference type="GO" id="GO:0006508">
    <property type="term" value="P:proteolysis"/>
    <property type="evidence" value="ECO:0007669"/>
    <property type="project" value="UniProtKB-KW"/>
</dbReference>
<dbReference type="Pfam" id="PF05362">
    <property type="entry name" value="Lon_C"/>
    <property type="match status" value="1"/>
</dbReference>
<dbReference type="SUPFAM" id="SSF54211">
    <property type="entry name" value="Ribosomal protein S5 domain 2-like"/>
    <property type="match status" value="1"/>
</dbReference>
<organism evidence="4 5">
    <name type="scientific">Rheinheimera riviphila</name>
    <dbReference type="NCBI Taxonomy" id="1834037"/>
    <lineage>
        <taxon>Bacteria</taxon>
        <taxon>Pseudomonadati</taxon>
        <taxon>Pseudomonadota</taxon>
        <taxon>Gammaproteobacteria</taxon>
        <taxon>Chromatiales</taxon>
        <taxon>Chromatiaceae</taxon>
        <taxon>Rheinheimera</taxon>
    </lineage>
</organism>
<dbReference type="PROSITE" id="PS51786">
    <property type="entry name" value="LON_PROTEOLYTIC"/>
    <property type="match status" value="1"/>
</dbReference>
<feature type="active site" evidence="2">
    <location>
        <position position="663"/>
    </location>
</feature>
<dbReference type="InterPro" id="IPR014721">
    <property type="entry name" value="Ribsml_uS5_D2-typ_fold_subgr"/>
</dbReference>
<dbReference type="EC" id="3.4.21.53" evidence="2"/>
<keyword evidence="5" id="KW-1185">Reference proteome</keyword>
<evidence type="ECO:0000256" key="1">
    <source>
        <dbReference type="ARBA" id="ARBA00022670"/>
    </source>
</evidence>
<keyword evidence="2" id="KW-0720">Serine protease</keyword>
<dbReference type="InterPro" id="IPR008269">
    <property type="entry name" value="Lon_proteolytic"/>
</dbReference>
<dbReference type="AlphaFoldDB" id="A0A437QS77"/>
<dbReference type="InterPro" id="IPR046843">
    <property type="entry name" value="LonB_AAA-LID"/>
</dbReference>
<dbReference type="Pfam" id="PF20437">
    <property type="entry name" value="LonC_helical"/>
    <property type="match status" value="1"/>
</dbReference>
<accession>A0A437QS77</accession>
<evidence type="ECO:0000313" key="5">
    <source>
        <dbReference type="Proteomes" id="UP000283077"/>
    </source>
</evidence>
<comment type="similarity">
    <text evidence="2">Belongs to the peptidase S16 family.</text>
</comment>
<dbReference type="Pfam" id="PF13654">
    <property type="entry name" value="AAA_32"/>
    <property type="match status" value="1"/>
</dbReference>
<reference evidence="4 5" key="1">
    <citation type="submission" date="2019-01" db="EMBL/GenBank/DDBJ databases">
        <authorList>
            <person name="Chen W.-M."/>
        </authorList>
    </citation>
    <scope>NUCLEOTIDE SEQUENCE [LARGE SCALE GENOMIC DNA]</scope>
    <source>
        <strain evidence="4 5">KYPC3</strain>
    </source>
</reference>
<dbReference type="InterPro" id="IPR027417">
    <property type="entry name" value="P-loop_NTPase"/>
</dbReference>
<protein>
    <recommendedName>
        <fullName evidence="2">endopeptidase La</fullName>
        <ecNumber evidence="2">3.4.21.53</ecNumber>
    </recommendedName>
</protein>
<dbReference type="GO" id="GO:0005524">
    <property type="term" value="F:ATP binding"/>
    <property type="evidence" value="ECO:0007669"/>
    <property type="project" value="InterPro"/>
</dbReference>
<evidence type="ECO:0000313" key="4">
    <source>
        <dbReference type="EMBL" id="RVU37342.1"/>
    </source>
</evidence>
<dbReference type="InterPro" id="IPR046844">
    <property type="entry name" value="Lon-like_helical"/>
</dbReference>
<gene>
    <name evidence="4" type="ORF">EOE67_10680</name>
</gene>
<keyword evidence="1 2" id="KW-0645">Protease</keyword>
<name>A0A437QS77_9GAMM</name>
<dbReference type="Gene3D" id="3.40.50.300">
    <property type="entry name" value="P-loop containing nucleotide triphosphate hydrolases"/>
    <property type="match status" value="2"/>
</dbReference>
<evidence type="ECO:0000259" key="3">
    <source>
        <dbReference type="PROSITE" id="PS51786"/>
    </source>
</evidence>
<dbReference type="EMBL" id="SACS01000010">
    <property type="protein sequence ID" value="RVU37342.1"/>
    <property type="molecule type" value="Genomic_DNA"/>
</dbReference>
<dbReference type="OrthoDB" id="9758568at2"/>
<dbReference type="Proteomes" id="UP000283077">
    <property type="component" value="Unassembled WGS sequence"/>
</dbReference>
<dbReference type="GO" id="GO:0030163">
    <property type="term" value="P:protein catabolic process"/>
    <property type="evidence" value="ECO:0007669"/>
    <property type="project" value="InterPro"/>
</dbReference>
<dbReference type="PRINTS" id="PR00830">
    <property type="entry name" value="ENDOLAPTASE"/>
</dbReference>
<dbReference type="RefSeq" id="WP_127699069.1">
    <property type="nucleotide sequence ID" value="NZ_SACS01000010.1"/>
</dbReference>
<proteinExistence type="inferred from homology"/>
<dbReference type="Pfam" id="PF20436">
    <property type="entry name" value="LonB_AAA-LID"/>
    <property type="match status" value="1"/>
</dbReference>
<evidence type="ECO:0000256" key="2">
    <source>
        <dbReference type="PROSITE-ProRule" id="PRU01122"/>
    </source>
</evidence>
<dbReference type="SUPFAM" id="SSF52540">
    <property type="entry name" value="P-loop containing nucleoside triphosphate hydrolases"/>
    <property type="match status" value="1"/>
</dbReference>
<comment type="caution">
    <text evidence="4">The sequence shown here is derived from an EMBL/GenBank/DDBJ whole genome shotgun (WGS) entry which is preliminary data.</text>
</comment>
<dbReference type="Gene3D" id="3.30.230.10">
    <property type="match status" value="1"/>
</dbReference>
<dbReference type="GO" id="GO:0004252">
    <property type="term" value="F:serine-type endopeptidase activity"/>
    <property type="evidence" value="ECO:0007669"/>
    <property type="project" value="UniProtKB-UniRule"/>
</dbReference>
<keyword evidence="2" id="KW-0378">Hydrolase</keyword>
<feature type="domain" description="Lon proteolytic" evidence="3">
    <location>
        <begin position="573"/>
        <end position="768"/>
    </location>
</feature>
<dbReference type="InterPro" id="IPR041699">
    <property type="entry name" value="AAA_32"/>
</dbReference>
<sequence length="806" mass="88700">MTHPAVTKAASTHIQSFALPVDQLGPQLDQQLITDALDVAGFSSTFIGQDRAKAALSFAIGMDMPGYNLYVMGEPALGRFTLVQDILQSAASEKETPDDWCYLNNFDDERIPQTLRLLPGEGRVLVKKIEALIDELLDTFPAAFDNPGYQRKKKAIHATFDDKYEAAIELVERKALEKQVVLYEENGAVSFSPVVDGKPLDDAEFANLSDDKRQFFYGLVSELETILNEQLIELPQWKRELSENLRTLRRDTIEQAIKPLLKQLEHDYITELGILRYLREMKPELIKAVLELLPEELETDKLEEMDLRSLFIGDFVPNVLVHHELMSGAPIVFEPNPSYGNLFGRVEYSSEQGALYTNYRMIRAGALHKANGGYLILDADRLLSQPAVWDALKLALKSGDINIDTLSDHAVTNSTIITPKAIPLNVKIVLLGSRDLYYLVQDGDDEFNELFRVLADFEHYLPFNAQTMKYMSLQLQDQIQALDAGPLTACGLKQLLHFSFRQAEHQRKLSARFADVLELVREACYYANQSGDAELTALHIQQALAGKQYRTGRISESFLEDIQEGQILIDTDGGAVGKVNGLTVLEIGDTAFGTPARISATVYPGSNGVIDIEREVELGKAIHSKGVMLLTGYLGAKYAQTFALTLSANIAMEQSYGLIDGDSASLAEVCALISAICNVPIHQSLAVTGSINQHGQVQAIGGVNEKIEGYFRLCQSRGLTGTQGVVIPASNQLNLVLNDEVVAAVEAGLFHIYVAKTVDDALELLTGVVAGVKNSRGQYPKKTLNALTMSRLAAIAELVNGSSDDE</sequence>
<dbReference type="InterPro" id="IPR020568">
    <property type="entry name" value="Ribosomal_Su5_D2-typ_SF"/>
</dbReference>